<sequence>MDSRQSVCGDTPLHSNYRRCRSAPARLKFEFEEPTDYTCPDIEPRDPRHPSMPINLLNPRDRLAEEAG</sequence>
<feature type="region of interest" description="Disordered" evidence="1">
    <location>
        <begin position="38"/>
        <end position="68"/>
    </location>
</feature>
<evidence type="ECO:0000313" key="2">
    <source>
        <dbReference type="EMBL" id="KAK1131147.1"/>
    </source>
</evidence>
<reference evidence="2" key="1">
    <citation type="submission" date="2021-10" db="EMBL/GenBank/DDBJ databases">
        <title>Melipona bicolor Genome sequencing and assembly.</title>
        <authorList>
            <person name="Araujo N.S."/>
            <person name="Arias M.C."/>
        </authorList>
    </citation>
    <scope>NUCLEOTIDE SEQUENCE</scope>
    <source>
        <strain evidence="2">USP_2M_L1-L4_2017</strain>
        <tissue evidence="2">Whole body</tissue>
    </source>
</reference>
<comment type="caution">
    <text evidence="2">The sequence shown here is derived from an EMBL/GenBank/DDBJ whole genome shotgun (WGS) entry which is preliminary data.</text>
</comment>
<accession>A0AA40G540</accession>
<keyword evidence="3" id="KW-1185">Reference proteome</keyword>
<protein>
    <submittedName>
        <fullName evidence="2">Uncharacterized protein</fullName>
    </submittedName>
</protein>
<organism evidence="2 3">
    <name type="scientific">Melipona bicolor</name>
    <dbReference type="NCBI Taxonomy" id="60889"/>
    <lineage>
        <taxon>Eukaryota</taxon>
        <taxon>Metazoa</taxon>
        <taxon>Ecdysozoa</taxon>
        <taxon>Arthropoda</taxon>
        <taxon>Hexapoda</taxon>
        <taxon>Insecta</taxon>
        <taxon>Pterygota</taxon>
        <taxon>Neoptera</taxon>
        <taxon>Endopterygota</taxon>
        <taxon>Hymenoptera</taxon>
        <taxon>Apocrita</taxon>
        <taxon>Aculeata</taxon>
        <taxon>Apoidea</taxon>
        <taxon>Anthophila</taxon>
        <taxon>Apidae</taxon>
        <taxon>Melipona</taxon>
    </lineage>
</organism>
<feature type="compositionally biased region" description="Basic and acidic residues" evidence="1">
    <location>
        <begin position="59"/>
        <end position="68"/>
    </location>
</feature>
<gene>
    <name evidence="2" type="ORF">K0M31_017440</name>
</gene>
<dbReference type="Proteomes" id="UP001177670">
    <property type="component" value="Unassembled WGS sequence"/>
</dbReference>
<evidence type="ECO:0000313" key="3">
    <source>
        <dbReference type="Proteomes" id="UP001177670"/>
    </source>
</evidence>
<evidence type="ECO:0000256" key="1">
    <source>
        <dbReference type="SAM" id="MobiDB-lite"/>
    </source>
</evidence>
<name>A0AA40G540_9HYME</name>
<proteinExistence type="predicted"/>
<dbReference type="AlphaFoldDB" id="A0AA40G540"/>
<dbReference type="EMBL" id="JAHYIQ010000006">
    <property type="protein sequence ID" value="KAK1131147.1"/>
    <property type="molecule type" value="Genomic_DNA"/>
</dbReference>